<keyword evidence="2" id="KW-1185">Reference proteome</keyword>
<sequence>MSSENTELNSSLKNIKAYGQLLIENLRLVSTEKTTILLSSAALAVILGLIIVIAFFFVSMAVVLLLAKWMPLMYSSLAIGGFFLLMGLLLFLMRERIIVDPVARFMSRLFLEPPTDEPKPQETPEDNGQELLAPENKNDNN</sequence>
<dbReference type="Proteomes" id="UP000305401">
    <property type="component" value="Unassembled WGS sequence"/>
</dbReference>
<proteinExistence type="predicted"/>
<gene>
    <name evidence="1" type="ORF">E5990_10825</name>
</gene>
<dbReference type="EMBL" id="SSTG01000219">
    <property type="protein sequence ID" value="THG42325.1"/>
    <property type="molecule type" value="Genomic_DNA"/>
</dbReference>
<comment type="caution">
    <text evidence="1">The sequence shown here is derived from an EMBL/GenBank/DDBJ whole genome shotgun (WGS) entry which is preliminary data.</text>
</comment>
<accession>A0AC61S2K4</accession>
<protein>
    <submittedName>
        <fullName evidence="1">Uncharacterized protein</fullName>
    </submittedName>
</protein>
<name>A0AC61S2K4_9BACT</name>
<evidence type="ECO:0000313" key="2">
    <source>
        <dbReference type="Proteomes" id="UP000305401"/>
    </source>
</evidence>
<organism evidence="1 2">
    <name type="scientific">Muribaculum caecicola</name>
    <dbReference type="NCBI Taxonomy" id="3038144"/>
    <lineage>
        <taxon>Bacteria</taxon>
        <taxon>Pseudomonadati</taxon>
        <taxon>Bacteroidota</taxon>
        <taxon>Bacteroidia</taxon>
        <taxon>Bacteroidales</taxon>
        <taxon>Muribaculaceae</taxon>
        <taxon>Muribaculum</taxon>
    </lineage>
</organism>
<evidence type="ECO:0000313" key="1">
    <source>
        <dbReference type="EMBL" id="THG42325.1"/>
    </source>
</evidence>
<reference evidence="1" key="1">
    <citation type="submission" date="2019-04" db="EMBL/GenBank/DDBJ databases">
        <title>Microbes associate with the intestines of laboratory mice.</title>
        <authorList>
            <person name="Navarre W."/>
            <person name="Wong E."/>
            <person name="Huang K.C."/>
            <person name="Tropini C."/>
            <person name="Ng K."/>
            <person name="Yu B."/>
        </authorList>
    </citation>
    <scope>NUCLEOTIDE SEQUENCE</scope>
    <source>
        <strain evidence="1">NM86_A22</strain>
    </source>
</reference>